<sequence length="54" mass="6150">MPGLRATLVQLLDKLRIRAVLGVEEKHTCVRADSARSLSHYPVDSKLNSKYWAR</sequence>
<dbReference type="EMBL" id="SEKV01000633">
    <property type="protein sequence ID" value="TFY55029.1"/>
    <property type="molecule type" value="Genomic_DNA"/>
</dbReference>
<reference evidence="1 2" key="1">
    <citation type="submission" date="2019-01" db="EMBL/GenBank/DDBJ databases">
        <title>Genome sequencing of the rare red list fungi Fomitopsis rosea.</title>
        <authorList>
            <person name="Buettner E."/>
            <person name="Kellner H."/>
        </authorList>
    </citation>
    <scope>NUCLEOTIDE SEQUENCE [LARGE SCALE GENOMIC DNA]</scope>
    <source>
        <strain evidence="1 2">DSM 105464</strain>
    </source>
</reference>
<organism evidence="1 2">
    <name type="scientific">Rhodofomes roseus</name>
    <dbReference type="NCBI Taxonomy" id="34475"/>
    <lineage>
        <taxon>Eukaryota</taxon>
        <taxon>Fungi</taxon>
        <taxon>Dikarya</taxon>
        <taxon>Basidiomycota</taxon>
        <taxon>Agaricomycotina</taxon>
        <taxon>Agaricomycetes</taxon>
        <taxon>Polyporales</taxon>
        <taxon>Rhodofomes</taxon>
    </lineage>
</organism>
<comment type="caution">
    <text evidence="1">The sequence shown here is derived from an EMBL/GenBank/DDBJ whole genome shotgun (WGS) entry which is preliminary data.</text>
</comment>
<protein>
    <submittedName>
        <fullName evidence="1">Uncharacterized protein</fullName>
    </submittedName>
</protein>
<evidence type="ECO:0000313" key="2">
    <source>
        <dbReference type="Proteomes" id="UP000298390"/>
    </source>
</evidence>
<evidence type="ECO:0000313" key="1">
    <source>
        <dbReference type="EMBL" id="TFY55029.1"/>
    </source>
</evidence>
<dbReference type="AlphaFoldDB" id="A0A4Y9Y2C0"/>
<gene>
    <name evidence="1" type="ORF">EVJ58_g8508</name>
</gene>
<proteinExistence type="predicted"/>
<name>A0A4Y9Y2C0_9APHY</name>
<dbReference type="Proteomes" id="UP000298390">
    <property type="component" value="Unassembled WGS sequence"/>
</dbReference>
<accession>A0A4Y9Y2C0</accession>